<organism evidence="6 7">
    <name type="scientific">Nocardiopsis flavescens</name>
    <dbReference type="NCBI Taxonomy" id="758803"/>
    <lineage>
        <taxon>Bacteria</taxon>
        <taxon>Bacillati</taxon>
        <taxon>Actinomycetota</taxon>
        <taxon>Actinomycetes</taxon>
        <taxon>Streptosporangiales</taxon>
        <taxon>Nocardiopsidaceae</taxon>
        <taxon>Nocardiopsis</taxon>
    </lineage>
</organism>
<accession>A0A1M6HEG2</accession>
<keyword evidence="1" id="KW-0436">Ligase</keyword>
<dbReference type="RefSeq" id="WP_073377900.1">
    <property type="nucleotide sequence ID" value="NZ_FQZK01000004.1"/>
</dbReference>
<evidence type="ECO:0000256" key="2">
    <source>
        <dbReference type="ARBA" id="ARBA00022741"/>
    </source>
</evidence>
<dbReference type="PANTHER" id="PTHR43585:SF2">
    <property type="entry name" value="ATP-GRASP ENZYME FSQD"/>
    <property type="match status" value="1"/>
</dbReference>
<dbReference type="GO" id="GO:0046872">
    <property type="term" value="F:metal ion binding"/>
    <property type="evidence" value="ECO:0007669"/>
    <property type="project" value="InterPro"/>
</dbReference>
<protein>
    <submittedName>
        <fullName evidence="6">ATP-grasp domain-containing protein</fullName>
    </submittedName>
</protein>
<dbReference type="InterPro" id="IPR011761">
    <property type="entry name" value="ATP-grasp"/>
</dbReference>
<dbReference type="STRING" id="758803.SAMN05421803_104151"/>
<dbReference type="GO" id="GO:0016874">
    <property type="term" value="F:ligase activity"/>
    <property type="evidence" value="ECO:0007669"/>
    <property type="project" value="UniProtKB-KW"/>
</dbReference>
<keyword evidence="3 4" id="KW-0067">ATP-binding</keyword>
<evidence type="ECO:0000313" key="7">
    <source>
        <dbReference type="Proteomes" id="UP000184452"/>
    </source>
</evidence>
<keyword evidence="2 4" id="KW-0547">Nucleotide-binding</keyword>
<dbReference type="AlphaFoldDB" id="A0A1M6HEG2"/>
<dbReference type="InterPro" id="IPR052032">
    <property type="entry name" value="ATP-dep_AA_Ligase"/>
</dbReference>
<evidence type="ECO:0000256" key="4">
    <source>
        <dbReference type="PROSITE-ProRule" id="PRU00409"/>
    </source>
</evidence>
<dbReference type="Pfam" id="PF13535">
    <property type="entry name" value="ATP-grasp_4"/>
    <property type="match status" value="1"/>
</dbReference>
<evidence type="ECO:0000256" key="1">
    <source>
        <dbReference type="ARBA" id="ARBA00022598"/>
    </source>
</evidence>
<evidence type="ECO:0000259" key="5">
    <source>
        <dbReference type="PROSITE" id="PS50975"/>
    </source>
</evidence>
<feature type="domain" description="ATP-grasp" evidence="5">
    <location>
        <begin position="105"/>
        <end position="319"/>
    </location>
</feature>
<evidence type="ECO:0000256" key="3">
    <source>
        <dbReference type="ARBA" id="ARBA00022840"/>
    </source>
</evidence>
<evidence type="ECO:0000313" key="6">
    <source>
        <dbReference type="EMBL" id="SHJ20529.1"/>
    </source>
</evidence>
<sequence length="429" mass="47642">MQRKNVFILGLDDRNREILERTPTGRGADLHPLSTLDSLRSEHLDIDETVADALRALDAFDGSVDAVAGYWDFPVTLLVPILAAHRGLPAPTLESVVRCEHKYWSRLLQSEVIDEYPAFALVDLENPVPPSEPGYPLWLKPVKSASSELAFRVENDEEFHAAVAELREGIGKIGLPFEEILRRVDLPPEIAEAGGTSCLAEAALQGLQVAVEGYVHNGECVVYATLDSVDFPASPAFLRHQYPSTLPEGVRRRMASIAERVIGRLGLDDSTFSIEYFYDPVEDDIRVLEVNPRHSQAHASLFELVDGAANHERMLRLALGGDPALPEGTRGEYAIAAEWYLRRFSDGLVTRVPTPEEVRRLEEEVPGVQVVVVPREGQRLSDLQAQDSYSYELAKIVIGGADETEMRAKYERCAEELAFEFDELPGDGR</sequence>
<dbReference type="Gene3D" id="3.30.470.20">
    <property type="entry name" value="ATP-grasp fold, B domain"/>
    <property type="match status" value="1"/>
</dbReference>
<reference evidence="6 7" key="1">
    <citation type="submission" date="2016-11" db="EMBL/GenBank/DDBJ databases">
        <authorList>
            <person name="Jaros S."/>
            <person name="Januszkiewicz K."/>
            <person name="Wedrychowicz H."/>
        </authorList>
    </citation>
    <scope>NUCLEOTIDE SEQUENCE [LARGE SCALE GENOMIC DNA]</scope>
    <source>
        <strain evidence="6 7">CGMCC 4.5723</strain>
    </source>
</reference>
<dbReference type="PROSITE" id="PS50975">
    <property type="entry name" value="ATP_GRASP"/>
    <property type="match status" value="1"/>
</dbReference>
<dbReference type="PANTHER" id="PTHR43585">
    <property type="entry name" value="FUMIPYRROLE BIOSYNTHESIS PROTEIN C"/>
    <property type="match status" value="1"/>
</dbReference>
<keyword evidence="7" id="KW-1185">Reference proteome</keyword>
<dbReference type="OrthoDB" id="8441067at2"/>
<name>A0A1M6HEG2_9ACTN</name>
<dbReference type="SUPFAM" id="SSF56059">
    <property type="entry name" value="Glutathione synthetase ATP-binding domain-like"/>
    <property type="match status" value="1"/>
</dbReference>
<dbReference type="Proteomes" id="UP000184452">
    <property type="component" value="Unassembled WGS sequence"/>
</dbReference>
<dbReference type="EMBL" id="FQZK01000004">
    <property type="protein sequence ID" value="SHJ20529.1"/>
    <property type="molecule type" value="Genomic_DNA"/>
</dbReference>
<dbReference type="GO" id="GO:0005524">
    <property type="term" value="F:ATP binding"/>
    <property type="evidence" value="ECO:0007669"/>
    <property type="project" value="UniProtKB-UniRule"/>
</dbReference>
<proteinExistence type="predicted"/>
<gene>
    <name evidence="6" type="ORF">SAMN05421803_104151</name>
</gene>